<reference evidence="1" key="1">
    <citation type="submission" date="2023-11" db="EMBL/GenBank/DDBJ databases">
        <authorList>
            <person name="Poullet M."/>
        </authorList>
    </citation>
    <scope>NUCLEOTIDE SEQUENCE</scope>
    <source>
        <strain evidence="1">E1834</strain>
    </source>
</reference>
<evidence type="ECO:0000313" key="2">
    <source>
        <dbReference type="Proteomes" id="UP001497535"/>
    </source>
</evidence>
<organism evidence="1 2">
    <name type="scientific">Meloidogyne enterolobii</name>
    <name type="common">Root-knot nematode worm</name>
    <name type="synonym">Meloidogyne mayaguensis</name>
    <dbReference type="NCBI Taxonomy" id="390850"/>
    <lineage>
        <taxon>Eukaryota</taxon>
        <taxon>Metazoa</taxon>
        <taxon>Ecdysozoa</taxon>
        <taxon>Nematoda</taxon>
        <taxon>Chromadorea</taxon>
        <taxon>Rhabditida</taxon>
        <taxon>Tylenchina</taxon>
        <taxon>Tylenchomorpha</taxon>
        <taxon>Tylenchoidea</taxon>
        <taxon>Meloidogynidae</taxon>
        <taxon>Meloidogyninae</taxon>
        <taxon>Meloidogyne</taxon>
    </lineage>
</organism>
<proteinExistence type="predicted"/>
<dbReference type="EMBL" id="CAVMJV010000006">
    <property type="protein sequence ID" value="CAK5032527.1"/>
    <property type="molecule type" value="Genomic_DNA"/>
</dbReference>
<dbReference type="Proteomes" id="UP001497535">
    <property type="component" value="Unassembled WGS sequence"/>
</dbReference>
<accession>A0ACB0Y567</accession>
<gene>
    <name evidence="1" type="ORF">MENTE1834_LOCUS7851</name>
</gene>
<protein>
    <submittedName>
        <fullName evidence="1">Uncharacterized protein</fullName>
    </submittedName>
</protein>
<name>A0ACB0Y567_MELEN</name>
<evidence type="ECO:0000313" key="1">
    <source>
        <dbReference type="EMBL" id="CAK5032527.1"/>
    </source>
</evidence>
<sequence length="248" mass="28740">MNCLEFKLKGEMTGEMEEEMEEALLKIYAVKRKIEHYIEYGLFASELKKLYIFFFKKQFLKTLILYSQLYNKVFNEIQEEERQFTDNSFFLTSLLSEMNNEILKIVNVRSPNLNELIRNKFTKMSESEENIENYLIKNLKESNGEYEEIPQFEGYEEENGGSAGRNDSGKEEIGNSLFKGGNIFRKPTGGKNAWQGGVGSTSNNVGKEIRKSLGGKKYGEEEKVGKDLIKVGKDIRDRTVPYYGRIFR</sequence>
<comment type="caution">
    <text evidence="1">The sequence shown here is derived from an EMBL/GenBank/DDBJ whole genome shotgun (WGS) entry which is preliminary data.</text>
</comment>
<keyword evidence="2" id="KW-1185">Reference proteome</keyword>